<dbReference type="RefSeq" id="WP_072284105.1">
    <property type="nucleotide sequence ID" value="NZ_CP015519.1"/>
</dbReference>
<keyword evidence="2" id="KW-1185">Reference proteome</keyword>
<evidence type="ECO:0000313" key="2">
    <source>
        <dbReference type="Proteomes" id="UP000182517"/>
    </source>
</evidence>
<dbReference type="KEGG" id="pef:A7E78_09995"/>
<protein>
    <submittedName>
        <fullName evidence="1">Uncharacterized protein</fullName>
    </submittedName>
</protein>
<dbReference type="STRING" id="1842532.A7E78_09995"/>
<name>A0A1L3GQG9_9BACT</name>
<dbReference type="OrthoDB" id="1121317at2"/>
<sequence length="78" mass="9477">MKIRVECYEGYRGQEQPRRLFLGRRQVAVVEIADRWLDPEHRYFKVRGDDAGLYIIRYDVQDDLWELTLFDRRGNRTG</sequence>
<gene>
    <name evidence="1" type="ORF">A7E78_09995</name>
</gene>
<reference evidence="1 2" key="1">
    <citation type="journal article" date="2017" name="Genome Announc.">
        <title>Complete Genome Sequences of Two Acetylene-Fermenting Pelobacter acetylenicus Strains.</title>
        <authorList>
            <person name="Sutton J.M."/>
            <person name="Baesman S.M."/>
            <person name="Fierst J.L."/>
            <person name="Poret-Peterson A.T."/>
            <person name="Oremland R.S."/>
            <person name="Dunlap D.S."/>
            <person name="Akob D.M."/>
        </authorList>
    </citation>
    <scope>NUCLEOTIDE SEQUENCE [LARGE SCALE GENOMIC DNA]</scope>
    <source>
        <strain evidence="1 2">SFB93</strain>
    </source>
</reference>
<dbReference type="Proteomes" id="UP000182517">
    <property type="component" value="Chromosome"/>
</dbReference>
<evidence type="ECO:0000313" key="1">
    <source>
        <dbReference type="EMBL" id="APG28145.1"/>
    </source>
</evidence>
<accession>A0A1L3GQG9</accession>
<dbReference type="AlphaFoldDB" id="A0A1L3GQG9"/>
<organism evidence="1 2">
    <name type="scientific">Syntrophotalea acetylenivorans</name>
    <dbReference type="NCBI Taxonomy" id="1842532"/>
    <lineage>
        <taxon>Bacteria</taxon>
        <taxon>Pseudomonadati</taxon>
        <taxon>Thermodesulfobacteriota</taxon>
        <taxon>Desulfuromonadia</taxon>
        <taxon>Desulfuromonadales</taxon>
        <taxon>Syntrophotaleaceae</taxon>
        <taxon>Syntrophotalea</taxon>
    </lineage>
</organism>
<proteinExistence type="predicted"/>
<dbReference type="EMBL" id="CP015519">
    <property type="protein sequence ID" value="APG28145.1"/>
    <property type="molecule type" value="Genomic_DNA"/>
</dbReference>